<gene>
    <name evidence="1" type="ORF">TELCIR_16809</name>
</gene>
<organism evidence="1 2">
    <name type="scientific">Teladorsagia circumcincta</name>
    <name type="common">Brown stomach worm</name>
    <name type="synonym">Ostertagia circumcincta</name>
    <dbReference type="NCBI Taxonomy" id="45464"/>
    <lineage>
        <taxon>Eukaryota</taxon>
        <taxon>Metazoa</taxon>
        <taxon>Ecdysozoa</taxon>
        <taxon>Nematoda</taxon>
        <taxon>Chromadorea</taxon>
        <taxon>Rhabditida</taxon>
        <taxon>Rhabditina</taxon>
        <taxon>Rhabditomorpha</taxon>
        <taxon>Strongyloidea</taxon>
        <taxon>Trichostrongylidae</taxon>
        <taxon>Teladorsagia</taxon>
    </lineage>
</organism>
<dbReference type="EMBL" id="KZ353225">
    <property type="protein sequence ID" value="PIO61661.1"/>
    <property type="molecule type" value="Genomic_DNA"/>
</dbReference>
<keyword evidence="2" id="KW-1185">Reference proteome</keyword>
<dbReference type="AlphaFoldDB" id="A0A2G9TUH2"/>
<accession>A0A2G9TUH2</accession>
<proteinExistence type="predicted"/>
<evidence type="ECO:0000313" key="2">
    <source>
        <dbReference type="Proteomes" id="UP000230423"/>
    </source>
</evidence>
<name>A0A2G9TUH2_TELCI</name>
<protein>
    <submittedName>
        <fullName evidence="1">Uncharacterized protein</fullName>
    </submittedName>
</protein>
<sequence>MHQCVACEDWFHLSHLDENCATVAEERENAGKQDFTLLCKDCASRLPFLSRLCISEEGEGTVCFSSTLETKEGPFLLADEFRNRLCRCEECMVRMA</sequence>
<dbReference type="OrthoDB" id="10262564at2759"/>
<reference evidence="1 2" key="1">
    <citation type="submission" date="2015-09" db="EMBL/GenBank/DDBJ databases">
        <title>Draft genome of the parasitic nematode Teladorsagia circumcincta isolate WARC Sus (inbred).</title>
        <authorList>
            <person name="Mitreva M."/>
        </authorList>
    </citation>
    <scope>NUCLEOTIDE SEQUENCE [LARGE SCALE GENOMIC DNA]</scope>
    <source>
        <strain evidence="1 2">S</strain>
    </source>
</reference>
<evidence type="ECO:0000313" key="1">
    <source>
        <dbReference type="EMBL" id="PIO61661.1"/>
    </source>
</evidence>
<dbReference type="Proteomes" id="UP000230423">
    <property type="component" value="Unassembled WGS sequence"/>
</dbReference>